<reference evidence="1" key="1">
    <citation type="journal article" date="2019" name="BMC Genomics">
        <title>A new reference genome for Sorghum bicolor reveals high levels of sequence similarity between sweet and grain genotypes: implications for the genetics of sugar metabolism.</title>
        <authorList>
            <person name="Cooper E.A."/>
            <person name="Brenton Z.W."/>
            <person name="Flinn B.S."/>
            <person name="Jenkins J."/>
            <person name="Shu S."/>
            <person name="Flowers D."/>
            <person name="Luo F."/>
            <person name="Wang Y."/>
            <person name="Xia P."/>
            <person name="Barry K."/>
            <person name="Daum C."/>
            <person name="Lipzen A."/>
            <person name="Yoshinaga Y."/>
            <person name="Schmutz J."/>
            <person name="Saski C."/>
            <person name="Vermerris W."/>
            <person name="Kresovich S."/>
        </authorList>
    </citation>
    <scope>NUCLEOTIDE SEQUENCE</scope>
</reference>
<protein>
    <submittedName>
        <fullName evidence="1">Uncharacterized protein</fullName>
    </submittedName>
</protein>
<proteinExistence type="predicted"/>
<organism evidence="1 2">
    <name type="scientific">Sorghum bicolor</name>
    <name type="common">Sorghum</name>
    <name type="synonym">Sorghum vulgare</name>
    <dbReference type="NCBI Taxonomy" id="4558"/>
    <lineage>
        <taxon>Eukaryota</taxon>
        <taxon>Viridiplantae</taxon>
        <taxon>Streptophyta</taxon>
        <taxon>Embryophyta</taxon>
        <taxon>Tracheophyta</taxon>
        <taxon>Spermatophyta</taxon>
        <taxon>Magnoliopsida</taxon>
        <taxon>Liliopsida</taxon>
        <taxon>Poales</taxon>
        <taxon>Poaceae</taxon>
        <taxon>PACMAD clade</taxon>
        <taxon>Panicoideae</taxon>
        <taxon>Andropogonodae</taxon>
        <taxon>Andropogoneae</taxon>
        <taxon>Sorghinae</taxon>
        <taxon>Sorghum</taxon>
    </lineage>
</organism>
<dbReference type="Proteomes" id="UP000807115">
    <property type="component" value="Chromosome 4"/>
</dbReference>
<name>A0A921R2T7_SORBI</name>
<evidence type="ECO:0000313" key="1">
    <source>
        <dbReference type="EMBL" id="KAG0532898.1"/>
    </source>
</evidence>
<sequence>MSPHARSMPAQLDSLSPRTVTDCCRSSLASGKGSRRIHCSQACTLVEPRHIVIIRTEKIKYGPPTLA</sequence>
<accession>A0A921R2T7</accession>
<reference evidence="1" key="2">
    <citation type="submission" date="2020-10" db="EMBL/GenBank/DDBJ databases">
        <authorList>
            <person name="Cooper E.A."/>
            <person name="Brenton Z.W."/>
            <person name="Flinn B.S."/>
            <person name="Jenkins J."/>
            <person name="Shu S."/>
            <person name="Flowers D."/>
            <person name="Luo F."/>
            <person name="Wang Y."/>
            <person name="Xia P."/>
            <person name="Barry K."/>
            <person name="Daum C."/>
            <person name="Lipzen A."/>
            <person name="Yoshinaga Y."/>
            <person name="Schmutz J."/>
            <person name="Saski C."/>
            <person name="Vermerris W."/>
            <person name="Kresovich S."/>
        </authorList>
    </citation>
    <scope>NUCLEOTIDE SEQUENCE</scope>
</reference>
<evidence type="ECO:0000313" key="2">
    <source>
        <dbReference type="Proteomes" id="UP000807115"/>
    </source>
</evidence>
<dbReference type="AlphaFoldDB" id="A0A921R2T7"/>
<dbReference type="EMBL" id="CM027683">
    <property type="protein sequence ID" value="KAG0532898.1"/>
    <property type="molecule type" value="Genomic_DNA"/>
</dbReference>
<gene>
    <name evidence="1" type="ORF">BDA96_04G145200</name>
</gene>
<comment type="caution">
    <text evidence="1">The sequence shown here is derived from an EMBL/GenBank/DDBJ whole genome shotgun (WGS) entry which is preliminary data.</text>
</comment>